<evidence type="ECO:0000313" key="3">
    <source>
        <dbReference type="Proteomes" id="UP001233999"/>
    </source>
</evidence>
<dbReference type="AlphaFoldDB" id="A0AAD7ZPJ7"/>
<comment type="caution">
    <text evidence="2">The sequence shown here is derived from an EMBL/GenBank/DDBJ whole genome shotgun (WGS) entry which is preliminary data.</text>
</comment>
<proteinExistence type="predicted"/>
<dbReference type="InterPro" id="IPR038602">
    <property type="entry name" value="Mite_allergen_7_sf"/>
</dbReference>
<dbReference type="EMBL" id="JASPKZ010007399">
    <property type="protein sequence ID" value="KAJ9584539.1"/>
    <property type="molecule type" value="Genomic_DNA"/>
</dbReference>
<reference evidence="2" key="1">
    <citation type="journal article" date="2023" name="IScience">
        <title>Live-bearing cockroach genome reveals convergent evolutionary mechanisms linked to viviparity in insects and beyond.</title>
        <authorList>
            <person name="Fouks B."/>
            <person name="Harrison M.C."/>
            <person name="Mikhailova A.A."/>
            <person name="Marchal E."/>
            <person name="English S."/>
            <person name="Carruthers M."/>
            <person name="Jennings E.C."/>
            <person name="Chiamaka E.L."/>
            <person name="Frigard R.A."/>
            <person name="Pippel M."/>
            <person name="Attardo G.M."/>
            <person name="Benoit J.B."/>
            <person name="Bornberg-Bauer E."/>
            <person name="Tobe S.S."/>
        </authorList>
    </citation>
    <scope>NUCLEOTIDE SEQUENCE</scope>
    <source>
        <strain evidence="2">Stay&amp;Tobe</strain>
    </source>
</reference>
<dbReference type="Pfam" id="PF16984">
    <property type="entry name" value="Grp7_allergen"/>
    <property type="match status" value="1"/>
</dbReference>
<accession>A0AAD7ZPJ7</accession>
<gene>
    <name evidence="2" type="ORF">L9F63_021149</name>
</gene>
<name>A0AAD7ZPJ7_DIPPU</name>
<evidence type="ECO:0000313" key="2">
    <source>
        <dbReference type="EMBL" id="KAJ9584539.1"/>
    </source>
</evidence>
<dbReference type="InterPro" id="IPR020234">
    <property type="entry name" value="Mite_allergen_group-7"/>
</dbReference>
<organism evidence="2 3">
    <name type="scientific">Diploptera punctata</name>
    <name type="common">Pacific beetle cockroach</name>
    <dbReference type="NCBI Taxonomy" id="6984"/>
    <lineage>
        <taxon>Eukaryota</taxon>
        <taxon>Metazoa</taxon>
        <taxon>Ecdysozoa</taxon>
        <taxon>Arthropoda</taxon>
        <taxon>Hexapoda</taxon>
        <taxon>Insecta</taxon>
        <taxon>Pterygota</taxon>
        <taxon>Neoptera</taxon>
        <taxon>Polyneoptera</taxon>
        <taxon>Dictyoptera</taxon>
        <taxon>Blattodea</taxon>
        <taxon>Blaberoidea</taxon>
        <taxon>Blaberidae</taxon>
        <taxon>Diplopterinae</taxon>
        <taxon>Diploptera</taxon>
    </lineage>
</organism>
<dbReference type="Proteomes" id="UP001233999">
    <property type="component" value="Unassembled WGS sequence"/>
</dbReference>
<protein>
    <submittedName>
        <fullName evidence="2">Uncharacterized protein</fullName>
    </submittedName>
</protein>
<dbReference type="Gene3D" id="3.15.10.50">
    <property type="match status" value="1"/>
</dbReference>
<sequence length="385" mass="43188">MRVINVPPDSEEIQDFLNSETQQLRYFPEKETQRAREADFLDGSTESTTLHKDTNSVTQDDISKKKEDAQNFLDVEKKYANNINKKDLVSNSEELPNETEDLPLTENISASTSEETNTNVTEDVIVTEIPLDSKVVEKFLESEISHTYLTSGSHSSLQSMTFKVKSSGKRSSSNVDVCGTVNLDKIVDELLDSLREDIVKKGYDKIKIPDIHETFVKRAGIIHVNGYFQAEQGWAKNLSTIQRTADVIASSKGNNLSVSCGFGLTNLEFGYDKYKAKFMEIGPCGGLVVTISKNSVLLNATVSWNNGTCTTTLDYLSLNKLGGFNLRITGLGPLNWLLTKVSDWLFKKFHDEIKVKIESALKEQIENQLKTFDCSKYLLGLYKHH</sequence>
<feature type="region of interest" description="Disordered" evidence="1">
    <location>
        <begin position="40"/>
        <end position="61"/>
    </location>
</feature>
<evidence type="ECO:0000256" key="1">
    <source>
        <dbReference type="SAM" id="MobiDB-lite"/>
    </source>
</evidence>
<reference evidence="2" key="2">
    <citation type="submission" date="2023-05" db="EMBL/GenBank/DDBJ databases">
        <authorList>
            <person name="Fouks B."/>
        </authorList>
    </citation>
    <scope>NUCLEOTIDE SEQUENCE</scope>
    <source>
        <strain evidence="2">Stay&amp;Tobe</strain>
        <tissue evidence="2">Testes</tissue>
    </source>
</reference>
<keyword evidence="3" id="KW-1185">Reference proteome</keyword>